<feature type="transmembrane region" description="Helical" evidence="8">
    <location>
        <begin position="234"/>
        <end position="253"/>
    </location>
</feature>
<evidence type="ECO:0000256" key="8">
    <source>
        <dbReference type="SAM" id="Phobius"/>
    </source>
</evidence>
<dbReference type="RefSeq" id="WP_071430986.1">
    <property type="nucleotide sequence ID" value="NZ_NOUV01000020.1"/>
</dbReference>
<dbReference type="OrthoDB" id="9793390at2"/>
<evidence type="ECO:0000256" key="1">
    <source>
        <dbReference type="ARBA" id="ARBA00004651"/>
    </source>
</evidence>
<accession>A0A2A7B2E1</accession>
<dbReference type="GO" id="GO:0005886">
    <property type="term" value="C:plasma membrane"/>
    <property type="evidence" value="ECO:0007669"/>
    <property type="project" value="UniProtKB-SubCell"/>
</dbReference>
<dbReference type="InterPro" id="IPR002549">
    <property type="entry name" value="AI-2E-like"/>
</dbReference>
<dbReference type="GO" id="GO:0055085">
    <property type="term" value="P:transmembrane transport"/>
    <property type="evidence" value="ECO:0007669"/>
    <property type="project" value="TreeGrafter"/>
</dbReference>
<dbReference type="PANTHER" id="PTHR21716:SF53">
    <property type="entry name" value="PERMEASE PERM-RELATED"/>
    <property type="match status" value="1"/>
</dbReference>
<feature type="transmembrane region" description="Helical" evidence="8">
    <location>
        <begin position="9"/>
        <end position="25"/>
    </location>
</feature>
<evidence type="ECO:0000256" key="7">
    <source>
        <dbReference type="ARBA" id="ARBA00023136"/>
    </source>
</evidence>
<organism evidence="9 10">
    <name type="scientific">Faecalibacterium prausnitzii</name>
    <dbReference type="NCBI Taxonomy" id="853"/>
    <lineage>
        <taxon>Bacteria</taxon>
        <taxon>Bacillati</taxon>
        <taxon>Bacillota</taxon>
        <taxon>Clostridia</taxon>
        <taxon>Eubacteriales</taxon>
        <taxon>Oscillospiraceae</taxon>
        <taxon>Faecalibacterium</taxon>
    </lineage>
</organism>
<reference evidence="9 10" key="1">
    <citation type="journal article" date="2017" name="Front. Microbiol.">
        <title>New Insights into the Diversity of the Genus Faecalibacterium.</title>
        <authorList>
            <person name="Benevides L."/>
            <person name="Burman S."/>
            <person name="Martin R."/>
            <person name="Robert V."/>
            <person name="Thomas M."/>
            <person name="Miquel S."/>
            <person name="Chain F."/>
            <person name="Sokol H."/>
            <person name="Bermudez-Humaran L.G."/>
            <person name="Morrison M."/>
            <person name="Langella P."/>
            <person name="Azevedo V.A."/>
            <person name="Chatel J.M."/>
            <person name="Soares S."/>
        </authorList>
    </citation>
    <scope>NUCLEOTIDE SEQUENCE [LARGE SCALE GENOMIC DNA]</scope>
    <source>
        <strain evidence="9 10">AHMP21</strain>
    </source>
</reference>
<keyword evidence="3" id="KW-0813">Transport</keyword>
<gene>
    <name evidence="9" type="ORF">CHR60_13755</name>
</gene>
<sequence>MDKSYKKPLLLITFGVILFAAFNNLNYVANFLKSCIGLLAPILSGLLLAFVLSVPVRGLAKRLRRKLTKATDRQIDMISLLLTLICVIAIIALLCVIAIPQLTASVKSIAALVQEKWPDWVGLLQRYGIDTEKLSAHFAALDWKSILQSISSEMNTVISSVANVAGSTVSAIADVAISLVITFYVLIGWRELSSQSKRALYAYCKESVADRICHISKLAHDTYAKFLSGQCVEVMILGTLIFLSFSVAGIPYAGLTAVLTAAFAFVPYIGGFLSCAFGILFTLLAAPNKALLCLIVYQATQFVENQFIYPHVVGNSVGLSPFWTLLAVLLGGKLFGVLGMIFFIPLMALVSQLLHESIERRLHTRKPELSNVQSNSDENTDISQ</sequence>
<dbReference type="PANTHER" id="PTHR21716">
    <property type="entry name" value="TRANSMEMBRANE PROTEIN"/>
    <property type="match status" value="1"/>
</dbReference>
<keyword evidence="5 8" id="KW-0812">Transmembrane</keyword>
<proteinExistence type="inferred from homology"/>
<dbReference type="EMBL" id="NOUV01000020">
    <property type="protein sequence ID" value="PDX85539.1"/>
    <property type="molecule type" value="Genomic_DNA"/>
</dbReference>
<dbReference type="AlphaFoldDB" id="A0A2A7B2E1"/>
<evidence type="ECO:0000313" key="9">
    <source>
        <dbReference type="EMBL" id="PDX85539.1"/>
    </source>
</evidence>
<evidence type="ECO:0000256" key="3">
    <source>
        <dbReference type="ARBA" id="ARBA00022448"/>
    </source>
</evidence>
<feature type="transmembrane region" description="Helical" evidence="8">
    <location>
        <begin position="164"/>
        <end position="187"/>
    </location>
</feature>
<evidence type="ECO:0000256" key="4">
    <source>
        <dbReference type="ARBA" id="ARBA00022475"/>
    </source>
</evidence>
<keyword evidence="7 8" id="KW-0472">Membrane</keyword>
<comment type="subcellular location">
    <subcellularLocation>
        <location evidence="1">Cell membrane</location>
        <topology evidence="1">Multi-pass membrane protein</topology>
    </subcellularLocation>
</comment>
<dbReference type="Proteomes" id="UP000220904">
    <property type="component" value="Unassembled WGS sequence"/>
</dbReference>
<comment type="caution">
    <text evidence="9">The sequence shown here is derived from an EMBL/GenBank/DDBJ whole genome shotgun (WGS) entry which is preliminary data.</text>
</comment>
<dbReference type="Pfam" id="PF01594">
    <property type="entry name" value="AI-2E_transport"/>
    <property type="match status" value="1"/>
</dbReference>
<comment type="similarity">
    <text evidence="2">Belongs to the autoinducer-2 exporter (AI-2E) (TC 2.A.86) family.</text>
</comment>
<feature type="transmembrane region" description="Helical" evidence="8">
    <location>
        <begin position="265"/>
        <end position="286"/>
    </location>
</feature>
<keyword evidence="6 8" id="KW-1133">Transmembrane helix</keyword>
<feature type="transmembrane region" description="Helical" evidence="8">
    <location>
        <begin position="31"/>
        <end position="56"/>
    </location>
</feature>
<evidence type="ECO:0000256" key="6">
    <source>
        <dbReference type="ARBA" id="ARBA00022989"/>
    </source>
</evidence>
<feature type="transmembrane region" description="Helical" evidence="8">
    <location>
        <begin position="77"/>
        <end position="99"/>
    </location>
</feature>
<evidence type="ECO:0000256" key="2">
    <source>
        <dbReference type="ARBA" id="ARBA00009773"/>
    </source>
</evidence>
<evidence type="ECO:0000313" key="10">
    <source>
        <dbReference type="Proteomes" id="UP000220904"/>
    </source>
</evidence>
<feature type="transmembrane region" description="Helical" evidence="8">
    <location>
        <begin position="307"/>
        <end position="328"/>
    </location>
</feature>
<keyword evidence="4" id="KW-1003">Cell membrane</keyword>
<protein>
    <submittedName>
        <fullName evidence="9">AI-2E family transporter</fullName>
    </submittedName>
</protein>
<name>A0A2A7B2E1_9FIRM</name>
<feature type="transmembrane region" description="Helical" evidence="8">
    <location>
        <begin position="334"/>
        <end position="355"/>
    </location>
</feature>
<evidence type="ECO:0000256" key="5">
    <source>
        <dbReference type="ARBA" id="ARBA00022692"/>
    </source>
</evidence>